<evidence type="ECO:0000256" key="1">
    <source>
        <dbReference type="ARBA" id="ARBA00004091"/>
    </source>
</evidence>
<feature type="domain" description="InsA N-terminal zinc ribbon" evidence="5">
    <location>
        <begin position="6"/>
        <end position="33"/>
    </location>
</feature>
<dbReference type="AlphaFoldDB" id="A0AA96WNM8"/>
<name>A0AA96WNM8_LEPBY</name>
<dbReference type="PANTHER" id="PTHR47923">
    <property type="entry name" value="INSERTION ELEMENT IS1 1 PROTEIN INSA-RELATED"/>
    <property type="match status" value="1"/>
</dbReference>
<dbReference type="GO" id="GO:0006313">
    <property type="term" value="P:DNA transposition"/>
    <property type="evidence" value="ECO:0007669"/>
    <property type="project" value="InterPro"/>
</dbReference>
<comment type="similarity">
    <text evidence="2">Belongs to the IS1 elements InsA family.</text>
</comment>
<evidence type="ECO:0000259" key="5">
    <source>
        <dbReference type="Pfam" id="PF03811"/>
    </source>
</evidence>
<evidence type="ECO:0000259" key="6">
    <source>
        <dbReference type="Pfam" id="PF12759"/>
    </source>
</evidence>
<dbReference type="InterPro" id="IPR051252">
    <property type="entry name" value="IS1_transposase_InsA"/>
</dbReference>
<feature type="domain" description="Insertion element IS1 protein InsA helix-turn-helix" evidence="6">
    <location>
        <begin position="45"/>
        <end position="88"/>
    </location>
</feature>
<protein>
    <submittedName>
        <fullName evidence="7">IS1-like element transposase</fullName>
    </submittedName>
</protein>
<keyword evidence="4" id="KW-0233">DNA recombination</keyword>
<dbReference type="InterPro" id="IPR003220">
    <property type="entry name" value="InsA_N_dom_Znf"/>
</dbReference>
<reference evidence="7" key="1">
    <citation type="journal article" date="2023" name="Plants (Basel)">
        <title>Genomic Analysis of Leptolyngbya boryana CZ1 Reveals Efficient Carbon Fixation Modules.</title>
        <authorList>
            <person name="Bai X."/>
            <person name="Wang H."/>
            <person name="Cheng W."/>
            <person name="Wang J."/>
            <person name="Ma M."/>
            <person name="Hu H."/>
            <person name="Song Z."/>
            <person name="Ma H."/>
            <person name="Fan Y."/>
            <person name="Du C."/>
            <person name="Xu J."/>
        </authorList>
    </citation>
    <scope>NUCLEOTIDE SEQUENCE</scope>
    <source>
        <strain evidence="7">CZ1</strain>
    </source>
</reference>
<dbReference type="Pfam" id="PF12759">
    <property type="entry name" value="HTH_Tnp_IS1"/>
    <property type="match status" value="1"/>
</dbReference>
<comment type="function">
    <text evidence="1">Absolutely required for transposition of IS1.</text>
</comment>
<organism evidence="7">
    <name type="scientific">Leptolyngbya boryana CZ1</name>
    <dbReference type="NCBI Taxonomy" id="3060204"/>
    <lineage>
        <taxon>Bacteria</taxon>
        <taxon>Bacillati</taxon>
        <taxon>Cyanobacteriota</taxon>
        <taxon>Cyanophyceae</taxon>
        <taxon>Leptolyngbyales</taxon>
        <taxon>Leptolyngbyaceae</taxon>
        <taxon>Leptolyngbya group</taxon>
        <taxon>Leptolyngbya</taxon>
    </lineage>
</organism>
<dbReference type="Pfam" id="PF03811">
    <property type="entry name" value="Zn_ribbon_InsA"/>
    <property type="match status" value="1"/>
</dbReference>
<reference evidence="7" key="2">
    <citation type="submission" date="2023-07" db="EMBL/GenBank/DDBJ databases">
        <authorList>
            <person name="Bai X.-H."/>
            <person name="Wang H.-H."/>
            <person name="Wang J."/>
            <person name="Ma M.-Y."/>
            <person name="Hu H.-H."/>
            <person name="Song Z.-L."/>
            <person name="Ma H.-G."/>
            <person name="Fan Y."/>
            <person name="Du C.-Y."/>
            <person name="Xu J.-C."/>
        </authorList>
    </citation>
    <scope>NUCLEOTIDE SEQUENCE</scope>
    <source>
        <strain evidence="7">CZ1</strain>
    </source>
</reference>
<evidence type="ECO:0000256" key="4">
    <source>
        <dbReference type="ARBA" id="ARBA00023172"/>
    </source>
</evidence>
<keyword evidence="3" id="KW-0815">Transposition</keyword>
<dbReference type="EMBL" id="CP130144">
    <property type="protein sequence ID" value="WNZ43365.1"/>
    <property type="molecule type" value="Genomic_DNA"/>
</dbReference>
<evidence type="ECO:0000256" key="2">
    <source>
        <dbReference type="ARBA" id="ARBA00006212"/>
    </source>
</evidence>
<dbReference type="InterPro" id="IPR024431">
    <property type="entry name" value="InsA_HTH_dom"/>
</dbReference>
<sequence>MVLEPVCCPSCNSPNVVKNGKSDEGKQRYRCRNADCSRRSFIRDYSYRGYLPEVKQQISDMAVNGSGIRDTARVLKISPTTVIEELKKRSPSRTSQP</sequence>
<evidence type="ECO:0000313" key="7">
    <source>
        <dbReference type="EMBL" id="WNZ43365.1"/>
    </source>
</evidence>
<evidence type="ECO:0000256" key="3">
    <source>
        <dbReference type="ARBA" id="ARBA00022578"/>
    </source>
</evidence>
<proteinExistence type="inferred from homology"/>
<dbReference type="PANTHER" id="PTHR47923:SF1">
    <property type="entry name" value="INSERTION ELEMENT IS1 1 PROTEIN INSA-RELATED"/>
    <property type="match status" value="1"/>
</dbReference>
<gene>
    <name evidence="7" type="ORF">Q2T42_16050</name>
</gene>
<accession>A0AA96WNM8</accession>